<feature type="transmembrane region" description="Helical" evidence="7">
    <location>
        <begin position="24"/>
        <end position="49"/>
    </location>
</feature>
<feature type="transmembrane region" description="Helical" evidence="7">
    <location>
        <begin position="55"/>
        <end position="75"/>
    </location>
</feature>
<evidence type="ECO:0000256" key="2">
    <source>
        <dbReference type="ARBA" id="ARBA00010199"/>
    </source>
</evidence>
<dbReference type="AlphaFoldDB" id="A0AAJ1UDG7"/>
<feature type="transmembrane region" description="Helical" evidence="7">
    <location>
        <begin position="244"/>
        <end position="268"/>
    </location>
</feature>
<dbReference type="GO" id="GO:0042910">
    <property type="term" value="F:xenobiotic transmembrane transporter activity"/>
    <property type="evidence" value="ECO:0007669"/>
    <property type="project" value="InterPro"/>
</dbReference>
<keyword evidence="3" id="KW-0813">Transport</keyword>
<feature type="transmembrane region" description="Helical" evidence="7">
    <location>
        <begin position="96"/>
        <end position="124"/>
    </location>
</feature>
<dbReference type="GO" id="GO:0015297">
    <property type="term" value="F:antiporter activity"/>
    <property type="evidence" value="ECO:0007669"/>
    <property type="project" value="InterPro"/>
</dbReference>
<proteinExistence type="inferred from homology"/>
<dbReference type="CDD" id="cd13136">
    <property type="entry name" value="MATE_DinF_like"/>
    <property type="match status" value="1"/>
</dbReference>
<protein>
    <submittedName>
        <fullName evidence="8">MATE family efflux transporter</fullName>
    </submittedName>
</protein>
<keyword evidence="5 7" id="KW-1133">Transmembrane helix</keyword>
<feature type="transmembrane region" description="Helical" evidence="7">
    <location>
        <begin position="144"/>
        <end position="164"/>
    </location>
</feature>
<organism evidence="8 9">
    <name type="scientific">Rhodalgimonas zhirmunskyi</name>
    <dbReference type="NCBI Taxonomy" id="2964767"/>
    <lineage>
        <taxon>Bacteria</taxon>
        <taxon>Pseudomonadati</taxon>
        <taxon>Pseudomonadota</taxon>
        <taxon>Alphaproteobacteria</taxon>
        <taxon>Rhodobacterales</taxon>
        <taxon>Roseobacteraceae</taxon>
        <taxon>Rhodalgimonas</taxon>
    </lineage>
</organism>
<reference evidence="8" key="1">
    <citation type="submission" date="2022-07" db="EMBL/GenBank/DDBJ databases">
        <authorList>
            <person name="Otstavnykh N."/>
            <person name="Isaeva M."/>
            <person name="Bystritskaya E."/>
        </authorList>
    </citation>
    <scope>NUCLEOTIDE SEQUENCE</scope>
    <source>
        <strain evidence="8">10Alg 79</strain>
    </source>
</reference>
<name>A0AAJ1UDG7_9RHOB</name>
<feature type="transmembrane region" description="Helical" evidence="7">
    <location>
        <begin position="320"/>
        <end position="342"/>
    </location>
</feature>
<dbReference type="InterPro" id="IPR050222">
    <property type="entry name" value="MATE_MdtK"/>
</dbReference>
<keyword evidence="9" id="KW-1185">Reference proteome</keyword>
<dbReference type="RefSeq" id="WP_317627133.1">
    <property type="nucleotide sequence ID" value="NZ_JANFFA010000005.1"/>
</dbReference>
<keyword evidence="4 7" id="KW-0812">Transmembrane</keyword>
<dbReference type="PANTHER" id="PTHR43298:SF2">
    <property type="entry name" value="FMN_FAD EXPORTER YEEO-RELATED"/>
    <property type="match status" value="1"/>
</dbReference>
<evidence type="ECO:0000313" key="8">
    <source>
        <dbReference type="EMBL" id="MDQ2095508.1"/>
    </source>
</evidence>
<keyword evidence="6 7" id="KW-0472">Membrane</keyword>
<evidence type="ECO:0000256" key="1">
    <source>
        <dbReference type="ARBA" id="ARBA00004141"/>
    </source>
</evidence>
<sequence length="446" mass="47522">MQPAAPSAETPPPPPITHARVLKIAVPIMLSMVSVPILGAVDTGVVGQIPAPEPIAAVGVGAVILSAIYWIFGFLRMGTTGLTSQAAGRGDSAEVAALLTRALMIAFAGGAAIVALQIPIFWAAFEASPASAEVEALARDYMAVRVWSAPAAIAVFGINGWLIAQERSRSVLALLLWMNGVNIALDFLFVLGFGWGVQGVAVATFIAEWSGLAMGLFLCRAAFRVPDWKNWPLVFDRIRLKRMAVVNTDILIRSLLLQAIMVTFLLWGGHFGDETLAANQVLLQFSHITGYAMDGFAFAAEALVGQAFGRGDVASLRRGALLTSFWGLIASVLFALAFWLLGPTLIDLMAKDEGVREAARTYLPWMALMPLFMLAAVMLDGLFIGATRSGDMRNMMAVSAAIYFVAVFVLSPSLGNHGLWAALAISYIARGITLGLRYPALERAAA</sequence>
<dbReference type="NCBIfam" id="TIGR00797">
    <property type="entry name" value="matE"/>
    <property type="match status" value="1"/>
</dbReference>
<feature type="transmembrane region" description="Helical" evidence="7">
    <location>
        <begin position="395"/>
        <end position="414"/>
    </location>
</feature>
<dbReference type="EMBL" id="JANFFA010000005">
    <property type="protein sequence ID" value="MDQ2095508.1"/>
    <property type="molecule type" value="Genomic_DNA"/>
</dbReference>
<evidence type="ECO:0000256" key="6">
    <source>
        <dbReference type="ARBA" id="ARBA00023136"/>
    </source>
</evidence>
<evidence type="ECO:0000256" key="3">
    <source>
        <dbReference type="ARBA" id="ARBA00022448"/>
    </source>
</evidence>
<comment type="similarity">
    <text evidence="2">Belongs to the multi antimicrobial extrusion (MATE) (TC 2.A.66.1) family.</text>
</comment>
<reference evidence="8" key="2">
    <citation type="submission" date="2023-04" db="EMBL/GenBank/DDBJ databases">
        <title>'Rhodoalgimonas zhirmunskyi' gen. nov., isolated from a red alga.</title>
        <authorList>
            <person name="Nedashkovskaya O.I."/>
            <person name="Otstavnykh N.Y."/>
            <person name="Bystritskaya E.P."/>
            <person name="Balabanova L.A."/>
            <person name="Isaeva M.P."/>
        </authorList>
    </citation>
    <scope>NUCLEOTIDE SEQUENCE</scope>
    <source>
        <strain evidence="8">10Alg 79</strain>
    </source>
</reference>
<evidence type="ECO:0000256" key="7">
    <source>
        <dbReference type="SAM" id="Phobius"/>
    </source>
</evidence>
<evidence type="ECO:0000256" key="5">
    <source>
        <dbReference type="ARBA" id="ARBA00022989"/>
    </source>
</evidence>
<accession>A0AAJ1UDG7</accession>
<dbReference type="GO" id="GO:0005886">
    <property type="term" value="C:plasma membrane"/>
    <property type="evidence" value="ECO:0007669"/>
    <property type="project" value="TreeGrafter"/>
</dbReference>
<dbReference type="PANTHER" id="PTHR43298">
    <property type="entry name" value="MULTIDRUG RESISTANCE PROTEIN NORM-RELATED"/>
    <property type="match status" value="1"/>
</dbReference>
<feature type="transmembrane region" description="Helical" evidence="7">
    <location>
        <begin position="420"/>
        <end position="440"/>
    </location>
</feature>
<dbReference type="InterPro" id="IPR002528">
    <property type="entry name" value="MATE_fam"/>
</dbReference>
<feature type="transmembrane region" description="Helical" evidence="7">
    <location>
        <begin position="171"/>
        <end position="195"/>
    </location>
</feature>
<dbReference type="InterPro" id="IPR044644">
    <property type="entry name" value="DinF-like"/>
</dbReference>
<comment type="caution">
    <text evidence="8">The sequence shown here is derived from an EMBL/GenBank/DDBJ whole genome shotgun (WGS) entry which is preliminary data.</text>
</comment>
<evidence type="ECO:0000256" key="4">
    <source>
        <dbReference type="ARBA" id="ARBA00022692"/>
    </source>
</evidence>
<feature type="transmembrane region" description="Helical" evidence="7">
    <location>
        <begin position="288"/>
        <end position="308"/>
    </location>
</feature>
<gene>
    <name evidence="8" type="ORF">NOI20_15415</name>
</gene>
<feature type="transmembrane region" description="Helical" evidence="7">
    <location>
        <begin position="362"/>
        <end position="383"/>
    </location>
</feature>
<dbReference type="Pfam" id="PF01554">
    <property type="entry name" value="MatE"/>
    <property type="match status" value="2"/>
</dbReference>
<dbReference type="Proteomes" id="UP001227162">
    <property type="component" value="Unassembled WGS sequence"/>
</dbReference>
<evidence type="ECO:0000313" key="9">
    <source>
        <dbReference type="Proteomes" id="UP001227162"/>
    </source>
</evidence>
<comment type="subcellular location">
    <subcellularLocation>
        <location evidence="1">Membrane</location>
        <topology evidence="1">Multi-pass membrane protein</topology>
    </subcellularLocation>
</comment>
<feature type="transmembrane region" description="Helical" evidence="7">
    <location>
        <begin position="201"/>
        <end position="223"/>
    </location>
</feature>